<dbReference type="InterPro" id="IPR036291">
    <property type="entry name" value="NAD(P)-bd_dom_sf"/>
</dbReference>
<evidence type="ECO:0000313" key="3">
    <source>
        <dbReference type="Proteomes" id="UP000199286"/>
    </source>
</evidence>
<dbReference type="SUPFAM" id="SSF51735">
    <property type="entry name" value="NAD(P)-binding Rossmann-fold domains"/>
    <property type="match status" value="1"/>
</dbReference>
<name>A0A1H3NTH9_9RHOB</name>
<dbReference type="EMBL" id="FNPF01000031">
    <property type="protein sequence ID" value="SDY92226.1"/>
    <property type="molecule type" value="Genomic_DNA"/>
</dbReference>
<dbReference type="PANTHER" id="PTHR43781">
    <property type="entry name" value="SACCHAROPINE DEHYDROGENASE"/>
    <property type="match status" value="1"/>
</dbReference>
<dbReference type="Proteomes" id="UP000199286">
    <property type="component" value="Unassembled WGS sequence"/>
</dbReference>
<dbReference type="AlphaFoldDB" id="A0A1H3NTH9"/>
<feature type="domain" description="Saccharopine dehydrogenase NADP binding" evidence="1">
    <location>
        <begin position="5"/>
        <end position="126"/>
    </location>
</feature>
<dbReference type="PANTHER" id="PTHR43781:SF1">
    <property type="entry name" value="SACCHAROPINE DEHYDROGENASE"/>
    <property type="match status" value="1"/>
</dbReference>
<sequence length="352" mass="37440">MIDLMIYGATGYTGTLVAEHAAAIASQSSPPPTLAGRNQDKVRALAMRLEMPWAAFDLADAAALRRRLKDVKVLLNCAGPFSKTADPFIAACLEAGTHYVDITGEIAVFERIAAQDAAARQAGIVLLPGAGFDVVPSDCLAAHLKRRQPGLHRLRLSIAGLGQASRGTARTALEALGKGTMARRGGEIVELDRPQRSRSDFGQGPVETVGVSWGDVATAWYSTGAQEIDVLFEASPQLRLVSRVPRRLRPALGSAPVQRLLSRLVDRMEHGPSAGDRQSGRCCLLGEGWNAGGVRVASLMETPEPYALTAQTAFMIAQRIGSEEVAAGYHTPSTAFGPDLALEFDGVCRIDD</sequence>
<proteinExistence type="predicted"/>
<dbReference type="STRING" id="321339.SAMN05444340_1315"/>
<evidence type="ECO:0000259" key="1">
    <source>
        <dbReference type="Pfam" id="PF03435"/>
    </source>
</evidence>
<gene>
    <name evidence="2" type="ORF">SAMN05444340_1315</name>
</gene>
<dbReference type="Gene3D" id="3.40.50.720">
    <property type="entry name" value="NAD(P)-binding Rossmann-like Domain"/>
    <property type="match status" value="1"/>
</dbReference>
<dbReference type="OrthoDB" id="4420885at2"/>
<reference evidence="2 3" key="1">
    <citation type="submission" date="2016-10" db="EMBL/GenBank/DDBJ databases">
        <authorList>
            <person name="de Groot N.N."/>
        </authorList>
    </citation>
    <scope>NUCLEOTIDE SEQUENCE [LARGE SCALE GENOMIC DNA]</scope>
    <source>
        <strain evidence="2 3">DSM 26880</strain>
    </source>
</reference>
<dbReference type="InterPro" id="IPR005097">
    <property type="entry name" value="Sacchrp_dh_NADP-bd"/>
</dbReference>
<accession>A0A1H3NTH9</accession>
<keyword evidence="3" id="KW-1185">Reference proteome</keyword>
<protein>
    <submittedName>
        <fullName evidence="2">Uncharacterized conserved protein</fullName>
    </submittedName>
</protein>
<dbReference type="RefSeq" id="WP_089886336.1">
    <property type="nucleotide sequence ID" value="NZ_FNPF01000031.1"/>
</dbReference>
<organism evidence="2 3">
    <name type="scientific">Citreimonas salinaria</name>
    <dbReference type="NCBI Taxonomy" id="321339"/>
    <lineage>
        <taxon>Bacteria</taxon>
        <taxon>Pseudomonadati</taxon>
        <taxon>Pseudomonadota</taxon>
        <taxon>Alphaproteobacteria</taxon>
        <taxon>Rhodobacterales</taxon>
        <taxon>Roseobacteraceae</taxon>
        <taxon>Citreimonas</taxon>
    </lineage>
</organism>
<evidence type="ECO:0000313" key="2">
    <source>
        <dbReference type="EMBL" id="SDY92226.1"/>
    </source>
</evidence>
<dbReference type="Pfam" id="PF03435">
    <property type="entry name" value="Sacchrp_dh_NADP"/>
    <property type="match status" value="1"/>
</dbReference>